<dbReference type="EMBL" id="BSNN01000002">
    <property type="protein sequence ID" value="GLQ34684.1"/>
    <property type="molecule type" value="Genomic_DNA"/>
</dbReference>
<dbReference type="PANTHER" id="PTHR30606">
    <property type="entry name" value="LIPID A BIOSYNTHESIS LAUROYL ACYLTRANSFERASE"/>
    <property type="match status" value="1"/>
</dbReference>
<keyword evidence="2" id="KW-1003">Cell membrane</keyword>
<evidence type="ECO:0000313" key="8">
    <source>
        <dbReference type="Proteomes" id="UP001156694"/>
    </source>
</evidence>
<organism evidence="7 8">
    <name type="scientific">Amylibacter marinus</name>
    <dbReference type="NCBI Taxonomy" id="1475483"/>
    <lineage>
        <taxon>Bacteria</taxon>
        <taxon>Pseudomonadati</taxon>
        <taxon>Pseudomonadota</taxon>
        <taxon>Alphaproteobacteria</taxon>
        <taxon>Rhodobacterales</taxon>
        <taxon>Paracoccaceae</taxon>
        <taxon>Amylibacter</taxon>
    </lineage>
</organism>
<dbReference type="CDD" id="cd07984">
    <property type="entry name" value="LPLAT_LABLAT-like"/>
    <property type="match status" value="1"/>
</dbReference>
<dbReference type="PIRSF" id="PIRSF026649">
    <property type="entry name" value="MsbB"/>
    <property type="match status" value="1"/>
</dbReference>
<dbReference type="Proteomes" id="UP001156694">
    <property type="component" value="Unassembled WGS sequence"/>
</dbReference>
<gene>
    <name evidence="7" type="ORF">GCM10007939_09670</name>
</gene>
<evidence type="ECO:0000313" key="7">
    <source>
        <dbReference type="EMBL" id="GLQ34684.1"/>
    </source>
</evidence>
<name>A0ABQ5VU67_9RHOB</name>
<evidence type="ECO:0000256" key="6">
    <source>
        <dbReference type="ARBA" id="ARBA00023315"/>
    </source>
</evidence>
<comment type="subcellular location">
    <subcellularLocation>
        <location evidence="1">Cell inner membrane</location>
    </subcellularLocation>
</comment>
<protein>
    <submittedName>
        <fullName evidence="7">Lauroyl acyltransferase</fullName>
    </submittedName>
</protein>
<evidence type="ECO:0000256" key="5">
    <source>
        <dbReference type="ARBA" id="ARBA00023136"/>
    </source>
</evidence>
<sequence length="292" mass="32412">MSVKYWIQNAALRGIMGGLFLLPYHLRVPLAGVFMSKVVAPMAGYRTRTRDNLRHVLPDLSAAEIEQVVDQAPNNAGRTIMELYSAQKFLSIVRDPKISGSGHALLMQALADGRPVLIVSGHIGNYDAVRGYLAGQGYQVGGLYRPLNNRHMNAHYLSAISQIGTPLFERGRKGLAHLVRHLRGGGPVALLHDQRMQSGIEIDFFGKPALTALSVAEMALKYDALLVPAYGIRLADGLNFEVHFEAPVTHSTPKAMMQALNLSLENQIRNNLGQWLWFHKRWKPRPPPDKNK</sequence>
<proteinExistence type="predicted"/>
<evidence type="ECO:0000256" key="4">
    <source>
        <dbReference type="ARBA" id="ARBA00022679"/>
    </source>
</evidence>
<evidence type="ECO:0000256" key="3">
    <source>
        <dbReference type="ARBA" id="ARBA00022519"/>
    </source>
</evidence>
<accession>A0ABQ5VU67</accession>
<dbReference type="PANTHER" id="PTHR30606:SF10">
    <property type="entry name" value="PHOSPHATIDYLINOSITOL MANNOSIDE ACYLTRANSFERASE"/>
    <property type="match status" value="1"/>
</dbReference>
<keyword evidence="8" id="KW-1185">Reference proteome</keyword>
<keyword evidence="6 7" id="KW-0012">Acyltransferase</keyword>
<dbReference type="InterPro" id="IPR004960">
    <property type="entry name" value="LipA_acyltrans"/>
</dbReference>
<dbReference type="Pfam" id="PF03279">
    <property type="entry name" value="Lip_A_acyltrans"/>
    <property type="match status" value="1"/>
</dbReference>
<dbReference type="GO" id="GO:0016746">
    <property type="term" value="F:acyltransferase activity"/>
    <property type="evidence" value="ECO:0007669"/>
    <property type="project" value="UniProtKB-KW"/>
</dbReference>
<reference evidence="8" key="1">
    <citation type="journal article" date="2019" name="Int. J. Syst. Evol. Microbiol.">
        <title>The Global Catalogue of Microorganisms (GCM) 10K type strain sequencing project: providing services to taxonomists for standard genome sequencing and annotation.</title>
        <authorList>
            <consortium name="The Broad Institute Genomics Platform"/>
            <consortium name="The Broad Institute Genome Sequencing Center for Infectious Disease"/>
            <person name="Wu L."/>
            <person name="Ma J."/>
        </authorList>
    </citation>
    <scope>NUCLEOTIDE SEQUENCE [LARGE SCALE GENOMIC DNA]</scope>
    <source>
        <strain evidence="8">NBRC 110140</strain>
    </source>
</reference>
<comment type="caution">
    <text evidence="7">The sequence shown here is derived from an EMBL/GenBank/DDBJ whole genome shotgun (WGS) entry which is preliminary data.</text>
</comment>
<keyword evidence="5" id="KW-0472">Membrane</keyword>
<keyword evidence="4" id="KW-0808">Transferase</keyword>
<evidence type="ECO:0000256" key="2">
    <source>
        <dbReference type="ARBA" id="ARBA00022475"/>
    </source>
</evidence>
<dbReference type="RefSeq" id="WP_284376582.1">
    <property type="nucleotide sequence ID" value="NZ_BSNN01000002.1"/>
</dbReference>
<evidence type="ECO:0000256" key="1">
    <source>
        <dbReference type="ARBA" id="ARBA00004533"/>
    </source>
</evidence>
<keyword evidence="3" id="KW-0997">Cell inner membrane</keyword>